<sequence>MMVFVVVNITIAIIGEAYVRVKRARDPNNPEFNLCPSEALAGKPTPILQQISRGLMRRFGRVLRKEKNVERQKADILTMILKLPQWIDRDCCSVGDLADVAGPLGFTRESIMWLTTRYPVVVNNEATLKQLLAKRTPPPPTVAQQLEHVTASVEELVNTQAGIHAKLDLLIRMATL</sequence>
<accession>A0A7S1EG80</accession>
<feature type="signal peptide" evidence="1">
    <location>
        <begin position="1"/>
        <end position="17"/>
    </location>
</feature>
<protein>
    <recommendedName>
        <fullName evidence="3">Ion transport domain-containing protein</fullName>
    </recommendedName>
</protein>
<reference evidence="2" key="1">
    <citation type="submission" date="2021-01" db="EMBL/GenBank/DDBJ databases">
        <authorList>
            <person name="Corre E."/>
            <person name="Pelletier E."/>
            <person name="Niang G."/>
            <person name="Scheremetjew M."/>
            <person name="Finn R."/>
            <person name="Kale V."/>
            <person name="Holt S."/>
            <person name="Cochrane G."/>
            <person name="Meng A."/>
            <person name="Brown T."/>
            <person name="Cohen L."/>
        </authorList>
    </citation>
    <scope>NUCLEOTIDE SEQUENCE</scope>
    <source>
        <strain evidence="2">CCMP644</strain>
    </source>
</reference>
<gene>
    <name evidence="2" type="ORF">HAND00432_LOCUS25440</name>
</gene>
<name>A0A7S1EG80_HEMAN</name>
<evidence type="ECO:0008006" key="3">
    <source>
        <dbReference type="Google" id="ProtNLM"/>
    </source>
</evidence>
<evidence type="ECO:0000313" key="2">
    <source>
        <dbReference type="EMBL" id="CAD8974438.1"/>
    </source>
</evidence>
<proteinExistence type="predicted"/>
<dbReference type="AlphaFoldDB" id="A0A7S1EG80"/>
<keyword evidence="1" id="KW-0732">Signal</keyword>
<feature type="chain" id="PRO_5031095824" description="Ion transport domain-containing protein" evidence="1">
    <location>
        <begin position="18"/>
        <end position="176"/>
    </location>
</feature>
<organism evidence="2">
    <name type="scientific">Hemiselmis andersenii</name>
    <name type="common">Cryptophyte alga</name>
    <dbReference type="NCBI Taxonomy" id="464988"/>
    <lineage>
        <taxon>Eukaryota</taxon>
        <taxon>Cryptophyceae</taxon>
        <taxon>Cryptomonadales</taxon>
        <taxon>Hemiselmidaceae</taxon>
        <taxon>Hemiselmis</taxon>
    </lineage>
</organism>
<dbReference type="EMBL" id="HBFX01042279">
    <property type="protein sequence ID" value="CAD8974438.1"/>
    <property type="molecule type" value="Transcribed_RNA"/>
</dbReference>
<evidence type="ECO:0000256" key="1">
    <source>
        <dbReference type="SAM" id="SignalP"/>
    </source>
</evidence>